<dbReference type="Proteomes" id="UP000198741">
    <property type="component" value="Chromosome I"/>
</dbReference>
<sequence>MKRFVRWEDWATLVIGAVIALSPLWLTTTSKATGSMIVLGILVAAVGLVNLVAPDVMALEWTGIVLGALLFLSPWIMNFHGLKAASWTAWIAGALVVLLSVAALPSSVKAHRGHGVAA</sequence>
<dbReference type="EMBL" id="LT629710">
    <property type="protein sequence ID" value="SDP06513.1"/>
    <property type="molecule type" value="Genomic_DNA"/>
</dbReference>
<feature type="transmembrane region" description="Helical" evidence="1">
    <location>
        <begin position="59"/>
        <end position="78"/>
    </location>
</feature>
<feature type="domain" description="SPW repeat-containing integral membrane" evidence="2">
    <location>
        <begin position="7"/>
        <end position="100"/>
    </location>
</feature>
<evidence type="ECO:0000313" key="3">
    <source>
        <dbReference type="EMBL" id="SDP06513.1"/>
    </source>
</evidence>
<reference evidence="3 4" key="1">
    <citation type="submission" date="2016-10" db="EMBL/GenBank/DDBJ databases">
        <authorList>
            <person name="de Groot N.N."/>
        </authorList>
    </citation>
    <scope>NUCLEOTIDE SEQUENCE [LARGE SCALE GENOMIC DNA]</scope>
    <source>
        <strain evidence="4">P4-7,KCTC 19426,CECT 7604</strain>
    </source>
</reference>
<keyword evidence="1" id="KW-0812">Transmembrane</keyword>
<evidence type="ECO:0000259" key="2">
    <source>
        <dbReference type="Pfam" id="PF03779"/>
    </source>
</evidence>
<proteinExistence type="predicted"/>
<feature type="transmembrane region" description="Helical" evidence="1">
    <location>
        <begin position="84"/>
        <end position="104"/>
    </location>
</feature>
<gene>
    <name evidence="3" type="ORF">SAMN04515671_2852</name>
</gene>
<keyword evidence="1" id="KW-0472">Membrane</keyword>
<feature type="transmembrane region" description="Helical" evidence="1">
    <location>
        <begin position="32"/>
        <end position="52"/>
    </location>
</feature>
<protein>
    <submittedName>
        <fullName evidence="3">SPW repeat-containing protein</fullName>
    </submittedName>
</protein>
<organism evidence="3 4">
    <name type="scientific">Nakamurella panacisegetis</name>
    <dbReference type="NCBI Taxonomy" id="1090615"/>
    <lineage>
        <taxon>Bacteria</taxon>
        <taxon>Bacillati</taxon>
        <taxon>Actinomycetota</taxon>
        <taxon>Actinomycetes</taxon>
        <taxon>Nakamurellales</taxon>
        <taxon>Nakamurellaceae</taxon>
        <taxon>Nakamurella</taxon>
    </lineage>
</organism>
<keyword evidence="1" id="KW-1133">Transmembrane helix</keyword>
<evidence type="ECO:0000256" key="1">
    <source>
        <dbReference type="SAM" id="Phobius"/>
    </source>
</evidence>
<dbReference type="AlphaFoldDB" id="A0A1H0PNA5"/>
<evidence type="ECO:0000313" key="4">
    <source>
        <dbReference type="Proteomes" id="UP000198741"/>
    </source>
</evidence>
<dbReference type="RefSeq" id="WP_090476846.1">
    <property type="nucleotide sequence ID" value="NZ_LT629710.1"/>
</dbReference>
<name>A0A1H0PNA5_9ACTN</name>
<feature type="transmembrane region" description="Helical" evidence="1">
    <location>
        <begin position="7"/>
        <end position="26"/>
    </location>
</feature>
<dbReference type="OrthoDB" id="32521at2"/>
<keyword evidence="4" id="KW-1185">Reference proteome</keyword>
<accession>A0A1H0PNA5</accession>
<dbReference type="STRING" id="1090615.SAMN04515671_2852"/>
<dbReference type="InterPro" id="IPR005530">
    <property type="entry name" value="SPW"/>
</dbReference>
<dbReference type="Pfam" id="PF03779">
    <property type="entry name" value="SPW"/>
    <property type="match status" value="1"/>
</dbReference>